<dbReference type="RefSeq" id="WP_087940144.1">
    <property type="nucleotide sequence ID" value="NZ_FNAC01000027.1"/>
</dbReference>
<feature type="domain" description="RagB/SusD" evidence="8">
    <location>
        <begin position="335"/>
        <end position="451"/>
    </location>
</feature>
<feature type="signal peptide" evidence="7">
    <location>
        <begin position="1"/>
        <end position="18"/>
    </location>
</feature>
<evidence type="ECO:0000256" key="7">
    <source>
        <dbReference type="SAM" id="SignalP"/>
    </source>
</evidence>
<keyword evidence="3 7" id="KW-0732">Signal</keyword>
<sequence length="452" mass="51651">MKMLRILLFSLIVGLASSCDSFLSEKPSKNLVVPSELDDFQALLDAKLRGLNTSPATGLLGSDDIYLGPGAINRLQPHQVSTYFWAEEFYIPGEYDPNWSTIYQKIFYANVALDGLAEYSPSSQTEASRKAELTASAKFYRALGHFEILTHFAPQYSPDQGDQLGIPLRTTSDVNIKTTRATLEESYQQIIRDLDEALRDLPQIATVPTRPSQWSVHALLSRVYMTRQEYSLANEHSSQALSIKDELMDYNELNDGLPYSFEIFNPEVIFYSELITNRYATNRETYINPDLVELYEEGDLRVPLFFRTARVDTLYNMRGHYTGDFYPFGGLATDELWLDYAESSVRLGDVENAKNAINTLRQHRISSVEFQPFDGTDAELVEHILLERRKELVFRGVRWLDLKRLNTDPALAITLVRKFNAEQAELPPNDPRYAIPIPPDEMDFNPMEQNPR</sequence>
<dbReference type="STRING" id="686796.SAMN04488104_102719"/>
<name>A0A1G6U9M1_9BACT</name>
<organism evidence="10 11">
    <name type="scientific">Algoriphagus faecimaris</name>
    <dbReference type="NCBI Taxonomy" id="686796"/>
    <lineage>
        <taxon>Bacteria</taxon>
        <taxon>Pseudomonadati</taxon>
        <taxon>Bacteroidota</taxon>
        <taxon>Cytophagia</taxon>
        <taxon>Cytophagales</taxon>
        <taxon>Cyclobacteriaceae</taxon>
        <taxon>Algoriphagus</taxon>
    </lineage>
</organism>
<evidence type="ECO:0000256" key="6">
    <source>
        <dbReference type="SAM" id="MobiDB-lite"/>
    </source>
</evidence>
<dbReference type="InterPro" id="IPR011990">
    <property type="entry name" value="TPR-like_helical_dom_sf"/>
</dbReference>
<dbReference type="PROSITE" id="PS51257">
    <property type="entry name" value="PROKAR_LIPOPROTEIN"/>
    <property type="match status" value="1"/>
</dbReference>
<dbReference type="Pfam" id="PF07980">
    <property type="entry name" value="SusD_RagB"/>
    <property type="match status" value="1"/>
</dbReference>
<evidence type="ECO:0000256" key="5">
    <source>
        <dbReference type="ARBA" id="ARBA00023237"/>
    </source>
</evidence>
<dbReference type="InterPro" id="IPR033985">
    <property type="entry name" value="SusD-like_N"/>
</dbReference>
<evidence type="ECO:0000313" key="10">
    <source>
        <dbReference type="EMBL" id="SDD37981.1"/>
    </source>
</evidence>
<dbReference type="AlphaFoldDB" id="A0A1G6U9M1"/>
<evidence type="ECO:0000256" key="4">
    <source>
        <dbReference type="ARBA" id="ARBA00023136"/>
    </source>
</evidence>
<dbReference type="SUPFAM" id="SSF48452">
    <property type="entry name" value="TPR-like"/>
    <property type="match status" value="1"/>
</dbReference>
<keyword evidence="11" id="KW-1185">Reference proteome</keyword>
<feature type="domain" description="SusD-like N-terminal" evidence="9">
    <location>
        <begin position="22"/>
        <end position="225"/>
    </location>
</feature>
<protein>
    <submittedName>
        <fullName evidence="10">SusD family protein</fullName>
    </submittedName>
</protein>
<dbReference type="Pfam" id="PF14322">
    <property type="entry name" value="SusD-like_3"/>
    <property type="match status" value="1"/>
</dbReference>
<evidence type="ECO:0000256" key="1">
    <source>
        <dbReference type="ARBA" id="ARBA00004442"/>
    </source>
</evidence>
<proteinExistence type="inferred from homology"/>
<dbReference type="OrthoDB" id="653598at2"/>
<evidence type="ECO:0000256" key="2">
    <source>
        <dbReference type="ARBA" id="ARBA00006275"/>
    </source>
</evidence>
<gene>
    <name evidence="10" type="ORF">SAMN04488104_102719</name>
</gene>
<dbReference type="InterPro" id="IPR012944">
    <property type="entry name" value="SusD_RagB_dom"/>
</dbReference>
<comment type="subcellular location">
    <subcellularLocation>
        <location evidence="1">Cell outer membrane</location>
    </subcellularLocation>
</comment>
<comment type="similarity">
    <text evidence="2">Belongs to the SusD family.</text>
</comment>
<feature type="region of interest" description="Disordered" evidence="6">
    <location>
        <begin position="427"/>
        <end position="452"/>
    </location>
</feature>
<dbReference type="EMBL" id="FNAC01000027">
    <property type="protein sequence ID" value="SDD37981.1"/>
    <property type="molecule type" value="Genomic_DNA"/>
</dbReference>
<dbReference type="Proteomes" id="UP000199060">
    <property type="component" value="Unassembled WGS sequence"/>
</dbReference>
<accession>A0A1G6U9M1</accession>
<feature type="chain" id="PRO_5011723901" evidence="7">
    <location>
        <begin position="19"/>
        <end position="452"/>
    </location>
</feature>
<dbReference type="GO" id="GO:0009279">
    <property type="term" value="C:cell outer membrane"/>
    <property type="evidence" value="ECO:0007669"/>
    <property type="project" value="UniProtKB-SubCell"/>
</dbReference>
<dbReference type="Gene3D" id="1.25.40.390">
    <property type="match status" value="1"/>
</dbReference>
<reference evidence="11" key="1">
    <citation type="submission" date="2016-10" db="EMBL/GenBank/DDBJ databases">
        <authorList>
            <person name="Varghese N."/>
            <person name="Submissions S."/>
        </authorList>
    </citation>
    <scope>NUCLEOTIDE SEQUENCE [LARGE SCALE GENOMIC DNA]</scope>
    <source>
        <strain evidence="11">DSM 23095</strain>
    </source>
</reference>
<evidence type="ECO:0000313" key="11">
    <source>
        <dbReference type="Proteomes" id="UP000199060"/>
    </source>
</evidence>
<keyword evidence="5" id="KW-0998">Cell outer membrane</keyword>
<evidence type="ECO:0000259" key="8">
    <source>
        <dbReference type="Pfam" id="PF07980"/>
    </source>
</evidence>
<evidence type="ECO:0000259" key="9">
    <source>
        <dbReference type="Pfam" id="PF14322"/>
    </source>
</evidence>
<evidence type="ECO:0000256" key="3">
    <source>
        <dbReference type="ARBA" id="ARBA00022729"/>
    </source>
</evidence>
<keyword evidence="4" id="KW-0472">Membrane</keyword>